<evidence type="ECO:0000313" key="3">
    <source>
        <dbReference type="Proteomes" id="UP000007807"/>
    </source>
</evidence>
<dbReference type="STRING" id="990316.MCON_3409"/>
<reference evidence="2 3" key="1">
    <citation type="journal article" date="2011" name="J. Bacteriol.">
        <title>Complete genome sequence of Methanosaeta concilii, a specialist in aceticlastic methanogenesis.</title>
        <authorList>
            <person name="Barber R.D."/>
            <person name="Zhang L."/>
            <person name="Harnack M."/>
            <person name="Olson M.V."/>
            <person name="Kaul R."/>
            <person name="Ingram-Smith C."/>
            <person name="Smith K.S."/>
        </authorList>
    </citation>
    <scope>NUCLEOTIDE SEQUENCE [LARGE SCALE GENOMIC DNA]</scope>
    <source>
        <strain evidence="3">ATCC 5969 / DSM 3671 / JCM 10134 / NBRC 103675 / OCM 69 / GP-6</strain>
    </source>
</reference>
<feature type="domain" description="CRISPR-associated protein Cas6 C-terminal" evidence="1">
    <location>
        <begin position="195"/>
        <end position="321"/>
    </location>
</feature>
<dbReference type="InParanoid" id="F4BVN4"/>
<keyword evidence="3" id="KW-1185">Reference proteome</keyword>
<name>F4BVN4_METSG</name>
<dbReference type="HOGENOM" id="CLU_050021_0_0_2"/>
<evidence type="ECO:0000313" key="2">
    <source>
        <dbReference type="EMBL" id="AEB69647.1"/>
    </source>
</evidence>
<gene>
    <name evidence="2" type="ordered locus">MCON_3409</name>
</gene>
<organism evidence="2 3">
    <name type="scientific">Methanothrix soehngenii (strain ATCC 5969 / DSM 3671 / JCM 10134 / NBRC 103675 / OCM 69 / GP-6)</name>
    <name type="common">Methanosaeta concilii</name>
    <dbReference type="NCBI Taxonomy" id="990316"/>
    <lineage>
        <taxon>Archaea</taxon>
        <taxon>Methanobacteriati</taxon>
        <taxon>Methanobacteriota</taxon>
        <taxon>Stenosarchaea group</taxon>
        <taxon>Methanomicrobia</taxon>
        <taxon>Methanotrichales</taxon>
        <taxon>Methanotrichaceae</taxon>
        <taxon>Methanothrix</taxon>
    </lineage>
</organism>
<dbReference type="EMBL" id="CP002565">
    <property type="protein sequence ID" value="AEB69647.1"/>
    <property type="molecule type" value="Genomic_DNA"/>
</dbReference>
<dbReference type="AlphaFoldDB" id="F4BVN4"/>
<dbReference type="RefSeq" id="WP_013720653.1">
    <property type="nucleotide sequence ID" value="NC_015416.1"/>
</dbReference>
<protein>
    <recommendedName>
        <fullName evidence="1">CRISPR-associated protein Cas6 C-terminal domain-containing protein</fullName>
    </recommendedName>
</protein>
<sequence>MGDISLSQFEAKILFDSDADLSRWSGNTLRSGFGAHLRSLVCIQRNADGAKETAACENCPLQKACVYDYFYNSHPPEGVKVLRKQNDIPRPFVFDPPISGRHSAGSANDFRFTLIGRGVEYLPYFLLALRNLGESGMSRGYRLGYGKYRIESVDSIGYGARNNIFSADTVFNRAIPLSYQEMIKGSAEHRGDLIVRFLTPAQIKEDDRFTAAPSFRGLISRLLFRANALAEFYGSGMLYDNEQVLAILGACRLVSIIKANTEEVIAKRYFHKQKMKKLSLPPFFVGEITYRGEFSREVMALLELGRLIHVGKMATFGNGMYEVKV</sequence>
<dbReference type="KEGG" id="mcj:MCON_3409"/>
<accession>F4BVN4</accession>
<dbReference type="Proteomes" id="UP000007807">
    <property type="component" value="Chromosome"/>
</dbReference>
<dbReference type="InterPro" id="IPR019267">
    <property type="entry name" value="CRISPR-assoc_Cas6_C"/>
</dbReference>
<dbReference type="Gene3D" id="3.30.70.1900">
    <property type="match status" value="1"/>
</dbReference>
<proteinExistence type="predicted"/>
<dbReference type="GeneID" id="10462611"/>
<dbReference type="Pfam" id="PF10040">
    <property type="entry name" value="CRISPR_Cas6"/>
    <property type="match status" value="1"/>
</dbReference>
<dbReference type="OrthoDB" id="359204at2157"/>
<evidence type="ECO:0000259" key="1">
    <source>
        <dbReference type="Pfam" id="PF10040"/>
    </source>
</evidence>